<keyword evidence="2" id="KW-1185">Reference proteome</keyword>
<reference evidence="1" key="1">
    <citation type="submission" date="2022-05" db="EMBL/GenBank/DDBJ databases">
        <title>Chromosome-level genome of Chaenocephalus aceratus.</title>
        <authorList>
            <person name="Park H."/>
        </authorList>
    </citation>
    <scope>NUCLEOTIDE SEQUENCE</scope>
    <source>
        <strain evidence="1">KU_202001</strain>
    </source>
</reference>
<comment type="caution">
    <text evidence="1">The sequence shown here is derived from an EMBL/GenBank/DDBJ whole genome shotgun (WGS) entry which is preliminary data.</text>
</comment>
<accession>A0ACB9XLN7</accession>
<evidence type="ECO:0000313" key="1">
    <source>
        <dbReference type="EMBL" id="KAI4827553.1"/>
    </source>
</evidence>
<gene>
    <name evidence="1" type="ORF">KUCAC02_030941</name>
</gene>
<feature type="non-terminal residue" evidence="1">
    <location>
        <position position="223"/>
    </location>
</feature>
<dbReference type="Proteomes" id="UP001057452">
    <property type="component" value="Chromosome 5"/>
</dbReference>
<dbReference type="EMBL" id="CM043789">
    <property type="protein sequence ID" value="KAI4827553.1"/>
    <property type="molecule type" value="Genomic_DNA"/>
</dbReference>
<proteinExistence type="predicted"/>
<name>A0ACB9XLN7_CHAAC</name>
<organism evidence="1 2">
    <name type="scientific">Chaenocephalus aceratus</name>
    <name type="common">Blackfin icefish</name>
    <name type="synonym">Chaenichthys aceratus</name>
    <dbReference type="NCBI Taxonomy" id="36190"/>
    <lineage>
        <taxon>Eukaryota</taxon>
        <taxon>Metazoa</taxon>
        <taxon>Chordata</taxon>
        <taxon>Craniata</taxon>
        <taxon>Vertebrata</taxon>
        <taxon>Euteleostomi</taxon>
        <taxon>Actinopterygii</taxon>
        <taxon>Neopterygii</taxon>
        <taxon>Teleostei</taxon>
        <taxon>Neoteleostei</taxon>
        <taxon>Acanthomorphata</taxon>
        <taxon>Eupercaria</taxon>
        <taxon>Perciformes</taxon>
        <taxon>Notothenioidei</taxon>
        <taxon>Channichthyidae</taxon>
        <taxon>Chaenocephalus</taxon>
    </lineage>
</organism>
<sequence>VGTNEVEYLEQAKLSRSCPFVLPLQDGMLCSQAFVVISGEAIETETALAAVDTCFKSLRTIGVITKLDLMDEGTDARDVLENKLLPLHRGYIGVVNRSQKDIDGKKDIRAALAAERNLIDVYTKNGGVQGKKIKSIMLPITPTDSIDVRRECILKGLCVYFNEDPEKLVKEYMLTLRKVRKLQGPVQFILRKGRQLQGPVQVHPEERETAAGSSTDREMQTDE</sequence>
<evidence type="ECO:0000313" key="2">
    <source>
        <dbReference type="Proteomes" id="UP001057452"/>
    </source>
</evidence>
<feature type="non-terminal residue" evidence="1">
    <location>
        <position position="1"/>
    </location>
</feature>
<protein>
    <submittedName>
        <fullName evidence="1">Uncharacterized protein</fullName>
    </submittedName>
</protein>